<dbReference type="AlphaFoldDB" id="X0S1V7"/>
<sequence>MTKREIVRSISEDLGLTQLETKRIVQKVFDTILNILVEEGRVELRNFGVFEIKRRAPRKARNPKTGENVNVPEKRVVTFKPGQNMQHRVERLGHRDDDARGTGPAIPQAESENDER</sequence>
<dbReference type="CDD" id="cd13836">
    <property type="entry name" value="IHF_B"/>
    <property type="match status" value="1"/>
</dbReference>
<evidence type="ECO:0008006" key="3">
    <source>
        <dbReference type="Google" id="ProtNLM"/>
    </source>
</evidence>
<evidence type="ECO:0000256" key="1">
    <source>
        <dbReference type="SAM" id="MobiDB-lite"/>
    </source>
</evidence>
<organism evidence="2">
    <name type="scientific">marine sediment metagenome</name>
    <dbReference type="NCBI Taxonomy" id="412755"/>
    <lineage>
        <taxon>unclassified sequences</taxon>
        <taxon>metagenomes</taxon>
        <taxon>ecological metagenomes</taxon>
    </lineage>
</organism>
<feature type="compositionally biased region" description="Basic and acidic residues" evidence="1">
    <location>
        <begin position="87"/>
        <end position="100"/>
    </location>
</feature>
<feature type="region of interest" description="Disordered" evidence="1">
    <location>
        <begin position="81"/>
        <end position="116"/>
    </location>
</feature>
<dbReference type="PRINTS" id="PR01727">
    <property type="entry name" value="DNABINDINGHU"/>
</dbReference>
<dbReference type="EMBL" id="BARS01002553">
    <property type="protein sequence ID" value="GAF69246.1"/>
    <property type="molecule type" value="Genomic_DNA"/>
</dbReference>
<proteinExistence type="predicted"/>
<dbReference type="PANTHER" id="PTHR33175">
    <property type="entry name" value="DNA-BINDING PROTEIN HU"/>
    <property type="match status" value="1"/>
</dbReference>
<dbReference type="Gene3D" id="4.10.520.10">
    <property type="entry name" value="IHF-like DNA-binding proteins"/>
    <property type="match status" value="1"/>
</dbReference>
<dbReference type="GO" id="GO:0005829">
    <property type="term" value="C:cytosol"/>
    <property type="evidence" value="ECO:0007669"/>
    <property type="project" value="TreeGrafter"/>
</dbReference>
<dbReference type="SMART" id="SM00411">
    <property type="entry name" value="BHL"/>
    <property type="match status" value="1"/>
</dbReference>
<dbReference type="InterPro" id="IPR010992">
    <property type="entry name" value="IHF-like_DNA-bd_dom_sf"/>
</dbReference>
<protein>
    <recommendedName>
        <fullName evidence="3">Integration host factor subunit beta</fullName>
    </recommendedName>
</protein>
<name>X0S1V7_9ZZZZ</name>
<reference evidence="2" key="1">
    <citation type="journal article" date="2014" name="Front. Microbiol.">
        <title>High frequency of phylogenetically diverse reductive dehalogenase-homologous genes in deep subseafloor sedimentary metagenomes.</title>
        <authorList>
            <person name="Kawai M."/>
            <person name="Futagami T."/>
            <person name="Toyoda A."/>
            <person name="Takaki Y."/>
            <person name="Nishi S."/>
            <person name="Hori S."/>
            <person name="Arai W."/>
            <person name="Tsubouchi T."/>
            <person name="Morono Y."/>
            <person name="Uchiyama I."/>
            <person name="Ito T."/>
            <person name="Fujiyama A."/>
            <person name="Inagaki F."/>
            <person name="Takami H."/>
        </authorList>
    </citation>
    <scope>NUCLEOTIDE SEQUENCE</scope>
    <source>
        <strain evidence="2">Expedition CK06-06</strain>
    </source>
</reference>
<dbReference type="PANTHER" id="PTHR33175:SF2">
    <property type="entry name" value="INTEGRATION HOST FACTOR SUBUNIT ALPHA"/>
    <property type="match status" value="1"/>
</dbReference>
<dbReference type="GO" id="GO:0003677">
    <property type="term" value="F:DNA binding"/>
    <property type="evidence" value="ECO:0007669"/>
    <property type="project" value="InterPro"/>
</dbReference>
<comment type="caution">
    <text evidence="2">The sequence shown here is derived from an EMBL/GenBank/DDBJ whole genome shotgun (WGS) entry which is preliminary data.</text>
</comment>
<dbReference type="InterPro" id="IPR000119">
    <property type="entry name" value="Hist_DNA-bd"/>
</dbReference>
<gene>
    <name evidence="2" type="ORF">S01H1_04876</name>
</gene>
<dbReference type="Pfam" id="PF00216">
    <property type="entry name" value="Bac_DNA_binding"/>
    <property type="match status" value="1"/>
</dbReference>
<dbReference type="SUPFAM" id="SSF47729">
    <property type="entry name" value="IHF-like DNA-binding proteins"/>
    <property type="match status" value="1"/>
</dbReference>
<evidence type="ECO:0000313" key="2">
    <source>
        <dbReference type="EMBL" id="GAF69246.1"/>
    </source>
</evidence>
<accession>X0S1V7</accession>
<dbReference type="GO" id="GO:0030527">
    <property type="term" value="F:structural constituent of chromatin"/>
    <property type="evidence" value="ECO:0007669"/>
    <property type="project" value="InterPro"/>
</dbReference>